<feature type="region of interest" description="Disordered" evidence="1">
    <location>
        <begin position="43"/>
        <end position="67"/>
    </location>
</feature>
<reference evidence="4 5" key="1">
    <citation type="journal article" date="2016" name="Environ. Microbiol.">
        <title>Effector profiles distinguish formae speciales of Fusarium oxysporum.</title>
        <authorList>
            <person name="van Dam P."/>
            <person name="Fokkens L."/>
            <person name="Schmidt S.M."/>
            <person name="Linmans J.H."/>
            <person name="Kistler H.C."/>
            <person name="Ma L.J."/>
            <person name="Rep M."/>
        </authorList>
    </citation>
    <scope>NUCLEOTIDE SEQUENCE [LARGE SCALE GENOMIC DNA]</scope>
    <source>
        <strain evidence="4 5">Forc016</strain>
    </source>
</reference>
<dbReference type="EMBL" id="MABQ02000019">
    <property type="protein sequence ID" value="PCD20184.1"/>
    <property type="molecule type" value="Genomic_DNA"/>
</dbReference>
<evidence type="ECO:0000313" key="5">
    <source>
        <dbReference type="Proteomes" id="UP000219602"/>
    </source>
</evidence>
<evidence type="ECO:0000313" key="2">
    <source>
        <dbReference type="EMBL" id="PCD20046.1"/>
    </source>
</evidence>
<accession>A0A2H3GB69</accession>
<protein>
    <submittedName>
        <fullName evidence="4">Uncharacterized protein</fullName>
    </submittedName>
</protein>
<organism evidence="4 5">
    <name type="scientific">Fusarium oxysporum f. sp. radicis-cucumerinum</name>
    <dbReference type="NCBI Taxonomy" id="327505"/>
    <lineage>
        <taxon>Eukaryota</taxon>
        <taxon>Fungi</taxon>
        <taxon>Dikarya</taxon>
        <taxon>Ascomycota</taxon>
        <taxon>Pezizomycotina</taxon>
        <taxon>Sordariomycetes</taxon>
        <taxon>Hypocreomycetidae</taxon>
        <taxon>Hypocreales</taxon>
        <taxon>Nectriaceae</taxon>
        <taxon>Fusarium</taxon>
        <taxon>Fusarium oxysporum species complex</taxon>
    </lineage>
</organism>
<evidence type="ECO:0000313" key="4">
    <source>
        <dbReference type="EMBL" id="PCD21542.1"/>
    </source>
</evidence>
<evidence type="ECO:0000256" key="1">
    <source>
        <dbReference type="SAM" id="MobiDB-lite"/>
    </source>
</evidence>
<name>A0A2H3GB69_FUSOX</name>
<reference evidence="4 5" key="3">
    <citation type="journal article" date="2017" name="Sci. Rep.">
        <title>A mobile pathogenicity chromosome in Fusarium oxysporum for infection of multiple cucurbit species.</title>
        <authorList>
            <person name="van Dam P."/>
            <person name="Fokkens L."/>
            <person name="Ayukawa Y."/>
            <person name="van der Gragt M."/>
            <person name="Ter Horst A."/>
            <person name="Brankovics B."/>
            <person name="Houterman P.M."/>
            <person name="Arie T."/>
            <person name="Rep M."/>
        </authorList>
    </citation>
    <scope>NUCLEOTIDE SEQUENCE [LARGE SCALE GENOMIC DNA]</scope>
    <source>
        <strain evidence="4 5">Forc016</strain>
    </source>
</reference>
<dbReference type="AlphaFoldDB" id="A0A2H3GB69"/>
<evidence type="ECO:0000313" key="3">
    <source>
        <dbReference type="EMBL" id="PCD20184.1"/>
    </source>
</evidence>
<dbReference type="EMBL" id="MABQ02000030">
    <property type="protein sequence ID" value="PCD20046.1"/>
    <property type="molecule type" value="Genomic_DNA"/>
</dbReference>
<gene>
    <name evidence="4" type="ORF">AU210_016501</name>
    <name evidence="3" type="ORF">AU210_016709</name>
    <name evidence="2" type="ORF">AU210_016762</name>
</gene>
<sequence>MDPTLENLSEIKKRISEIMADVAEEQQELDAIVLFIDNIEQQNQDQMSQSASSAKRRRKKVAAMSLEEEKKDYERRRAAKQDSLGRLWQKIHDLQEQERELLKKNL</sequence>
<dbReference type="EMBL" id="MABQ02000013">
    <property type="protein sequence ID" value="PCD21542.1"/>
    <property type="molecule type" value="Genomic_DNA"/>
</dbReference>
<comment type="caution">
    <text evidence="4">The sequence shown here is derived from an EMBL/GenBank/DDBJ whole genome shotgun (WGS) entry which is preliminary data.</text>
</comment>
<dbReference type="Proteomes" id="UP000219602">
    <property type="component" value="Unassembled WGS sequence"/>
</dbReference>
<reference evidence="4" key="2">
    <citation type="submission" date="2016-06" db="EMBL/GenBank/DDBJ databases">
        <authorList>
            <person name="Kjaerup R.B."/>
            <person name="Dalgaard T.S."/>
            <person name="Juul-Madsen H.R."/>
        </authorList>
    </citation>
    <scope>NUCLEOTIDE SEQUENCE</scope>
    <source>
        <strain evidence="4">Forc016</strain>
    </source>
</reference>
<proteinExistence type="predicted"/>